<dbReference type="FunFam" id="3.30.565.10:FF:000010">
    <property type="entry name" value="Sensor histidine kinase RcsC"/>
    <property type="match status" value="1"/>
</dbReference>
<dbReference type="CDD" id="cd17546">
    <property type="entry name" value="REC_hyHK_CKI1_RcsC-like"/>
    <property type="match status" value="1"/>
</dbReference>
<name>A0A6S6LXD4_9BACT</name>
<dbReference type="Pfam" id="PF00512">
    <property type="entry name" value="HisKA"/>
    <property type="match status" value="1"/>
</dbReference>
<dbReference type="Gene3D" id="3.40.50.2300">
    <property type="match status" value="3"/>
</dbReference>
<evidence type="ECO:0000256" key="11">
    <source>
        <dbReference type="PROSITE-ProRule" id="PRU00169"/>
    </source>
</evidence>
<evidence type="ECO:0000256" key="9">
    <source>
        <dbReference type="ARBA" id="ARBA00064003"/>
    </source>
</evidence>
<feature type="signal peptide" evidence="12">
    <location>
        <begin position="1"/>
        <end position="26"/>
    </location>
</feature>
<feature type="chain" id="PRO_5028251353" description="Sensory/regulatory protein RpfC" evidence="12">
    <location>
        <begin position="27"/>
        <end position="892"/>
    </location>
</feature>
<sequence>MKMFQRLPFLLLSCLLLSCLLFPVLAVPASSKTGAGPEALQHKKILLINSYHAGYKGSDGIIAGFSETLRKTYPAAEITIEYLDSKNYSGPEYDRRVLDTLNFKFQKKQFDLIVATDDYAFNVVEKHRDRLFGNTPVVFCGTNDFDAGRIKDRPDFSGIDETPSFADTLELIFRLHPDSRRIVVIHDDSITGTLNSASFKAAASRFQSRAAFSYLAGKRLEELIREVQQIPQGSVIVYFASFVPDEKGVRISSVEALRRISDASRAPVYGGWEFNLGYGIVGGRLVNLRQHGVAAAEMAVALLKGERLPSRLQPSPNQYMFDYTELKRFGIPVSKLPSDSIVINKPQTFLSRYGFTMMVLLSASLFLLLLLALAKLVISRNEARASEARYRGMVEAFDGLMYICSPDYRLEFMNERLIEKTGRDATGGICYEVIYGLSAPCPWCRGTDSFQGRSVQWELNLPEDDRWYQVFNTTVENVHGKGSKLAMIIDVTERKEAEEALRQAMDAAERANRAKSEFLSNMSHEIRTPMNGVFGMTQLLELTELSQEQREYVHSLKSCGKNLLRLINDILDISKIEAGMMTLESEQFSLLQSIRDVVMTQNPVAREKGLRLQVDVAPGVPDAVLGDQLRFKQILLNLLGNAVKFTEKGGVTITVSLQEQPSLPASFLIAVRDTGVGIAPGAQEEVFKPFVQEDGSTTRKYGGTGLGLSISRRLAEMMGGSISVESTPGTGSCFTVALPLTPAKTPVKAADAARQPPPLWAGRPLRLLLVEDDQTNIVFASSLFKKLGLETTVAENGRECLAHLERGDFDVVLMDIQMPVMSGEEALREIREKERATSSRQPVIALTAYSLNDDRRRFREAGFDGYLSKPLETGELIQELQRVLGAQEASHA</sequence>
<dbReference type="SUPFAM" id="SSF47384">
    <property type="entry name" value="Homodimeric domain of signal transducing histidine kinase"/>
    <property type="match status" value="1"/>
</dbReference>
<feature type="modified residue" description="4-aspartylphosphate" evidence="11">
    <location>
        <position position="815"/>
    </location>
</feature>
<evidence type="ECO:0000256" key="2">
    <source>
        <dbReference type="ARBA" id="ARBA00012438"/>
    </source>
</evidence>
<evidence type="ECO:0000256" key="5">
    <source>
        <dbReference type="ARBA" id="ARBA00022741"/>
    </source>
</evidence>
<dbReference type="Gene3D" id="3.30.450.20">
    <property type="entry name" value="PAS domain"/>
    <property type="match status" value="1"/>
</dbReference>
<evidence type="ECO:0000259" key="13">
    <source>
        <dbReference type="PROSITE" id="PS50109"/>
    </source>
</evidence>
<dbReference type="InterPro" id="IPR001789">
    <property type="entry name" value="Sig_transdc_resp-reg_receiver"/>
</dbReference>
<dbReference type="RefSeq" id="WP_185244335.1">
    <property type="nucleotide sequence ID" value="NZ_AP023213.1"/>
</dbReference>
<dbReference type="EMBL" id="AP023213">
    <property type="protein sequence ID" value="BCG46049.1"/>
    <property type="molecule type" value="Genomic_DNA"/>
</dbReference>
<dbReference type="PROSITE" id="PS50109">
    <property type="entry name" value="HIS_KIN"/>
    <property type="match status" value="1"/>
</dbReference>
<proteinExistence type="predicted"/>
<dbReference type="Pfam" id="PF02518">
    <property type="entry name" value="HATPase_c"/>
    <property type="match status" value="1"/>
</dbReference>
<dbReference type="InterPro" id="IPR007487">
    <property type="entry name" value="ABC_transpt-TYRBP-like"/>
</dbReference>
<dbReference type="InterPro" id="IPR004358">
    <property type="entry name" value="Sig_transdc_His_kin-like_C"/>
</dbReference>
<organism evidence="15 16">
    <name type="scientific">Citrifermentans bremense</name>
    <dbReference type="NCBI Taxonomy" id="60035"/>
    <lineage>
        <taxon>Bacteria</taxon>
        <taxon>Pseudomonadati</taxon>
        <taxon>Thermodesulfobacteriota</taxon>
        <taxon>Desulfuromonadia</taxon>
        <taxon>Geobacterales</taxon>
        <taxon>Geobacteraceae</taxon>
        <taxon>Citrifermentans</taxon>
    </lineage>
</organism>
<dbReference type="PANTHER" id="PTHR45339">
    <property type="entry name" value="HYBRID SIGNAL TRANSDUCTION HISTIDINE KINASE J"/>
    <property type="match status" value="1"/>
</dbReference>
<dbReference type="FunFam" id="1.10.287.130:FF:000002">
    <property type="entry name" value="Two-component osmosensing histidine kinase"/>
    <property type="match status" value="1"/>
</dbReference>
<comment type="catalytic activity">
    <reaction evidence="1">
        <text>ATP + protein L-histidine = ADP + protein N-phospho-L-histidine.</text>
        <dbReference type="EC" id="2.7.13.3"/>
    </reaction>
</comment>
<keyword evidence="16" id="KW-1185">Reference proteome</keyword>
<dbReference type="AlphaFoldDB" id="A0A6S6LXD4"/>
<evidence type="ECO:0000256" key="12">
    <source>
        <dbReference type="SAM" id="SignalP"/>
    </source>
</evidence>
<dbReference type="Gene3D" id="3.30.565.10">
    <property type="entry name" value="Histidine kinase-like ATPase, C-terminal domain"/>
    <property type="match status" value="1"/>
</dbReference>
<protein>
    <recommendedName>
        <fullName evidence="10">Sensory/regulatory protein RpfC</fullName>
        <ecNumber evidence="2">2.7.13.3</ecNumber>
    </recommendedName>
</protein>
<dbReference type="PROSITE" id="PS50110">
    <property type="entry name" value="RESPONSE_REGULATORY"/>
    <property type="match status" value="1"/>
</dbReference>
<comment type="subunit">
    <text evidence="9">At low DSF concentrations, interacts with RpfF.</text>
</comment>
<evidence type="ECO:0000256" key="3">
    <source>
        <dbReference type="ARBA" id="ARBA00022553"/>
    </source>
</evidence>
<dbReference type="InterPro" id="IPR003661">
    <property type="entry name" value="HisK_dim/P_dom"/>
</dbReference>
<dbReference type="EC" id="2.7.13.3" evidence="2"/>
<keyword evidence="6 15" id="KW-0418">Kinase</keyword>
<feature type="domain" description="Response regulatory" evidence="14">
    <location>
        <begin position="766"/>
        <end position="884"/>
    </location>
</feature>
<dbReference type="InterPro" id="IPR011006">
    <property type="entry name" value="CheY-like_superfamily"/>
</dbReference>
<evidence type="ECO:0000256" key="4">
    <source>
        <dbReference type="ARBA" id="ARBA00022679"/>
    </source>
</evidence>
<dbReference type="SUPFAM" id="SSF55874">
    <property type="entry name" value="ATPase domain of HSP90 chaperone/DNA topoisomerase II/histidine kinase"/>
    <property type="match status" value="1"/>
</dbReference>
<dbReference type="GO" id="GO:0005524">
    <property type="term" value="F:ATP binding"/>
    <property type="evidence" value="ECO:0007669"/>
    <property type="project" value="UniProtKB-KW"/>
</dbReference>
<dbReference type="PROSITE" id="PS51257">
    <property type="entry name" value="PROKAR_LIPOPROTEIN"/>
    <property type="match status" value="1"/>
</dbReference>
<evidence type="ECO:0000256" key="8">
    <source>
        <dbReference type="ARBA" id="ARBA00023012"/>
    </source>
</evidence>
<keyword evidence="5" id="KW-0547">Nucleotide-binding</keyword>
<dbReference type="PRINTS" id="PR00344">
    <property type="entry name" value="BCTRLSENSOR"/>
</dbReference>
<dbReference type="InterPro" id="IPR003594">
    <property type="entry name" value="HATPase_dom"/>
</dbReference>
<accession>A0A6S6LXD4</accession>
<evidence type="ECO:0000256" key="1">
    <source>
        <dbReference type="ARBA" id="ARBA00000085"/>
    </source>
</evidence>
<dbReference type="CDD" id="cd16922">
    <property type="entry name" value="HATPase_EvgS-ArcB-TorS-like"/>
    <property type="match status" value="1"/>
</dbReference>
<dbReference type="InterPro" id="IPR036097">
    <property type="entry name" value="HisK_dim/P_sf"/>
</dbReference>
<dbReference type="InterPro" id="IPR005467">
    <property type="entry name" value="His_kinase_dom"/>
</dbReference>
<dbReference type="SMART" id="SM00448">
    <property type="entry name" value="REC"/>
    <property type="match status" value="1"/>
</dbReference>
<dbReference type="SMART" id="SM00388">
    <property type="entry name" value="HisKA"/>
    <property type="match status" value="1"/>
</dbReference>
<dbReference type="PANTHER" id="PTHR45339:SF1">
    <property type="entry name" value="HYBRID SIGNAL TRANSDUCTION HISTIDINE KINASE J"/>
    <property type="match status" value="1"/>
</dbReference>
<dbReference type="Gene3D" id="1.10.287.130">
    <property type="match status" value="1"/>
</dbReference>
<dbReference type="SMART" id="SM00387">
    <property type="entry name" value="HATPase_c"/>
    <property type="match status" value="1"/>
</dbReference>
<evidence type="ECO:0000259" key="14">
    <source>
        <dbReference type="PROSITE" id="PS50110"/>
    </source>
</evidence>
<dbReference type="SUPFAM" id="SSF52172">
    <property type="entry name" value="CheY-like"/>
    <property type="match status" value="1"/>
</dbReference>
<dbReference type="GO" id="GO:0000155">
    <property type="term" value="F:phosphorelay sensor kinase activity"/>
    <property type="evidence" value="ECO:0007669"/>
    <property type="project" value="InterPro"/>
</dbReference>
<dbReference type="Pfam" id="PF04392">
    <property type="entry name" value="ABC_sub_bind"/>
    <property type="match status" value="1"/>
</dbReference>
<dbReference type="KEGG" id="gbn:GEOBRER4_07990"/>
<dbReference type="InterPro" id="IPR035965">
    <property type="entry name" value="PAS-like_dom_sf"/>
</dbReference>
<keyword evidence="7" id="KW-0067">ATP-binding</keyword>
<dbReference type="InterPro" id="IPR036890">
    <property type="entry name" value="HATPase_C_sf"/>
</dbReference>
<feature type="domain" description="Histidine kinase" evidence="13">
    <location>
        <begin position="521"/>
        <end position="742"/>
    </location>
</feature>
<evidence type="ECO:0000313" key="16">
    <source>
        <dbReference type="Proteomes" id="UP000515472"/>
    </source>
</evidence>
<evidence type="ECO:0000256" key="7">
    <source>
        <dbReference type="ARBA" id="ARBA00022840"/>
    </source>
</evidence>
<keyword evidence="8" id="KW-0902">Two-component regulatory system</keyword>
<evidence type="ECO:0000256" key="10">
    <source>
        <dbReference type="ARBA" id="ARBA00068150"/>
    </source>
</evidence>
<dbReference type="Proteomes" id="UP000515472">
    <property type="component" value="Chromosome"/>
</dbReference>
<reference evidence="15 16" key="1">
    <citation type="submission" date="2020-06" db="EMBL/GenBank/DDBJ databases">
        <title>Interaction of electrochemicaly active bacteria, Geobacter bremensis R4 on different carbon anode.</title>
        <authorList>
            <person name="Meng L."/>
            <person name="Yoshida N."/>
        </authorList>
    </citation>
    <scope>NUCLEOTIDE SEQUENCE [LARGE SCALE GENOMIC DNA]</scope>
    <source>
        <strain evidence="15 16">R4</strain>
    </source>
</reference>
<evidence type="ECO:0000313" key="15">
    <source>
        <dbReference type="EMBL" id="BCG46049.1"/>
    </source>
</evidence>
<keyword evidence="4" id="KW-0808">Transferase</keyword>
<dbReference type="SUPFAM" id="SSF55785">
    <property type="entry name" value="PYP-like sensor domain (PAS domain)"/>
    <property type="match status" value="1"/>
</dbReference>
<keyword evidence="12" id="KW-0732">Signal</keyword>
<dbReference type="CDD" id="cd00082">
    <property type="entry name" value="HisKA"/>
    <property type="match status" value="1"/>
</dbReference>
<keyword evidence="3 11" id="KW-0597">Phosphoprotein</keyword>
<evidence type="ECO:0000256" key="6">
    <source>
        <dbReference type="ARBA" id="ARBA00022777"/>
    </source>
</evidence>
<dbReference type="Pfam" id="PF00072">
    <property type="entry name" value="Response_reg"/>
    <property type="match status" value="1"/>
</dbReference>
<gene>
    <name evidence="15" type="ORF">GEOBRER4_n0829</name>
</gene>